<name>A0A0L0CMN2_LUCCU</name>
<evidence type="ECO:0000256" key="1">
    <source>
        <dbReference type="SAM" id="Phobius"/>
    </source>
</evidence>
<organism evidence="2 3">
    <name type="scientific">Lucilia cuprina</name>
    <name type="common">Green bottle fly</name>
    <name type="synonym">Australian sheep blowfly</name>
    <dbReference type="NCBI Taxonomy" id="7375"/>
    <lineage>
        <taxon>Eukaryota</taxon>
        <taxon>Metazoa</taxon>
        <taxon>Ecdysozoa</taxon>
        <taxon>Arthropoda</taxon>
        <taxon>Hexapoda</taxon>
        <taxon>Insecta</taxon>
        <taxon>Pterygota</taxon>
        <taxon>Neoptera</taxon>
        <taxon>Endopterygota</taxon>
        <taxon>Diptera</taxon>
        <taxon>Brachycera</taxon>
        <taxon>Muscomorpha</taxon>
        <taxon>Oestroidea</taxon>
        <taxon>Calliphoridae</taxon>
        <taxon>Luciliinae</taxon>
        <taxon>Lucilia</taxon>
    </lineage>
</organism>
<comment type="caution">
    <text evidence="2">The sequence shown here is derived from an EMBL/GenBank/DDBJ whole genome shotgun (WGS) entry which is preliminary data.</text>
</comment>
<reference evidence="2 3" key="1">
    <citation type="journal article" date="2015" name="Nat. Commun.">
        <title>Lucilia cuprina genome unlocks parasitic fly biology to underpin future interventions.</title>
        <authorList>
            <person name="Anstead C.A."/>
            <person name="Korhonen P.K."/>
            <person name="Young N.D."/>
            <person name="Hall R.S."/>
            <person name="Jex A.R."/>
            <person name="Murali S.C."/>
            <person name="Hughes D.S."/>
            <person name="Lee S.F."/>
            <person name="Perry T."/>
            <person name="Stroehlein A.J."/>
            <person name="Ansell B.R."/>
            <person name="Breugelmans B."/>
            <person name="Hofmann A."/>
            <person name="Qu J."/>
            <person name="Dugan S."/>
            <person name="Lee S.L."/>
            <person name="Chao H."/>
            <person name="Dinh H."/>
            <person name="Han Y."/>
            <person name="Doddapaneni H.V."/>
            <person name="Worley K.C."/>
            <person name="Muzny D.M."/>
            <person name="Ioannidis P."/>
            <person name="Waterhouse R.M."/>
            <person name="Zdobnov E.M."/>
            <person name="James P.J."/>
            <person name="Bagnall N.H."/>
            <person name="Kotze A.C."/>
            <person name="Gibbs R.A."/>
            <person name="Richards S."/>
            <person name="Batterham P."/>
            <person name="Gasser R.B."/>
        </authorList>
    </citation>
    <scope>NUCLEOTIDE SEQUENCE [LARGE SCALE GENOMIC DNA]</scope>
    <source>
        <strain evidence="2 3">LS</strain>
        <tissue evidence="2">Full body</tissue>
    </source>
</reference>
<feature type="transmembrane region" description="Helical" evidence="1">
    <location>
        <begin position="27"/>
        <end position="55"/>
    </location>
</feature>
<protein>
    <recommendedName>
        <fullName evidence="4">Transmembrane protein</fullName>
    </recommendedName>
</protein>
<proteinExistence type="predicted"/>
<evidence type="ECO:0008006" key="4">
    <source>
        <dbReference type="Google" id="ProtNLM"/>
    </source>
</evidence>
<evidence type="ECO:0000313" key="3">
    <source>
        <dbReference type="Proteomes" id="UP000037069"/>
    </source>
</evidence>
<keyword evidence="1" id="KW-0472">Membrane</keyword>
<keyword evidence="1" id="KW-0812">Transmembrane</keyword>
<dbReference type="AlphaFoldDB" id="A0A0L0CMN2"/>
<sequence length="172" mass="19078">MDLNKQLSGWSMIAANHLPLRLRIINLIYHNCCFVVVTGTVVVAAVNVMFVVAFVDDEKKAVFVVVAVVTVDAAAVDECFKYECIIIYNYIFIIILCLLVISGLFKLKCETNLFDCFCFCCWCSWPGLDTRAASLPSVSPPVDVGMKMLLLLMLLVVKLDGLQVGDLLLSLF</sequence>
<accession>A0A0L0CMN2</accession>
<evidence type="ECO:0000313" key="2">
    <source>
        <dbReference type="EMBL" id="KNC33560.1"/>
    </source>
</evidence>
<feature type="transmembrane region" description="Helical" evidence="1">
    <location>
        <begin position="87"/>
        <end position="105"/>
    </location>
</feature>
<keyword evidence="1" id="KW-1133">Transmembrane helix</keyword>
<gene>
    <name evidence="2" type="ORF">FF38_03830</name>
</gene>
<dbReference type="Proteomes" id="UP000037069">
    <property type="component" value="Unassembled WGS sequence"/>
</dbReference>
<dbReference type="EMBL" id="JRES01000182">
    <property type="protein sequence ID" value="KNC33560.1"/>
    <property type="molecule type" value="Genomic_DNA"/>
</dbReference>
<keyword evidence="3" id="KW-1185">Reference proteome</keyword>